<name>A0ABQ9FD78_TEGGR</name>
<dbReference type="PROSITE" id="PS00650">
    <property type="entry name" value="G_PROTEIN_RECEP_F2_2"/>
    <property type="match status" value="1"/>
</dbReference>
<feature type="transmembrane region" description="Helical" evidence="5">
    <location>
        <begin position="168"/>
        <end position="188"/>
    </location>
</feature>
<evidence type="ECO:0000256" key="2">
    <source>
        <dbReference type="ARBA" id="ARBA00022692"/>
    </source>
</evidence>
<dbReference type="InterPro" id="IPR017983">
    <property type="entry name" value="GPCR_2_secretin-like_CS"/>
</dbReference>
<keyword evidence="2 5" id="KW-0812">Transmembrane</keyword>
<dbReference type="PANTHER" id="PTHR45620:SF1">
    <property type="entry name" value="G-PROTEIN COUPLED RECEPTORS FAMILY 2 PROFILE 2 DOMAIN-CONTAINING PROTEIN"/>
    <property type="match status" value="1"/>
</dbReference>
<dbReference type="Gene3D" id="1.20.1070.10">
    <property type="entry name" value="Rhodopsin 7-helix transmembrane proteins"/>
    <property type="match status" value="1"/>
</dbReference>
<dbReference type="SUPFAM" id="SSF81321">
    <property type="entry name" value="Family A G protein-coupled receptor-like"/>
    <property type="match status" value="1"/>
</dbReference>
<accession>A0ABQ9FD78</accession>
<dbReference type="EMBL" id="JARBDR010000342">
    <property type="protein sequence ID" value="KAJ8314245.1"/>
    <property type="molecule type" value="Genomic_DNA"/>
</dbReference>
<dbReference type="PROSITE" id="PS50261">
    <property type="entry name" value="G_PROTEIN_RECEP_F2_4"/>
    <property type="match status" value="1"/>
</dbReference>
<protein>
    <recommendedName>
        <fullName evidence="6">G-protein coupled receptors family 2 profile 2 domain-containing protein</fullName>
    </recommendedName>
</protein>
<dbReference type="PANTHER" id="PTHR45620">
    <property type="entry name" value="PDF RECEPTOR-LIKE PROTEIN-RELATED"/>
    <property type="match status" value="1"/>
</dbReference>
<dbReference type="InterPro" id="IPR050332">
    <property type="entry name" value="GPCR_2"/>
</dbReference>
<evidence type="ECO:0000256" key="4">
    <source>
        <dbReference type="ARBA" id="ARBA00023136"/>
    </source>
</evidence>
<feature type="transmembrane region" description="Helical" evidence="5">
    <location>
        <begin position="83"/>
        <end position="102"/>
    </location>
</feature>
<feature type="transmembrane region" description="Helical" evidence="5">
    <location>
        <begin position="122"/>
        <end position="148"/>
    </location>
</feature>
<proteinExistence type="predicted"/>
<evidence type="ECO:0000313" key="8">
    <source>
        <dbReference type="Proteomes" id="UP001217089"/>
    </source>
</evidence>
<evidence type="ECO:0000313" key="7">
    <source>
        <dbReference type="EMBL" id="KAJ8314245.1"/>
    </source>
</evidence>
<evidence type="ECO:0000256" key="3">
    <source>
        <dbReference type="ARBA" id="ARBA00022989"/>
    </source>
</evidence>
<gene>
    <name evidence="7" type="ORF">KUTeg_008806</name>
</gene>
<sequence length="371" mass="43105">MRSTVSFIKENLLVEGLGFPGDVYFTADNKIHFKVGIHWECRLFFSMYNYIIAANYTWIFVEALYLQMLISVAVFSEKSRSKWYILFGWTFPLTFIIPWVCLRTSEMGNEYCWNTYYKSPKLLWVIYGPITASIIVNFLIFINIVRILFTKLNASPCPETKIFRYRRLAKSTLILIPLFGVYYIVFTINTYGGVKGKAEVVMMYAELFFNSFQGFLLSLLFCFFNGEVQTEIKKVWKRHRLQRSGSKSKSTVNYHSRITRHRHSELQNGDVNNEENDISSDIKESSFSGVPDTELCTNKTNGVLLQGNLQDISECTPCLDRKQKDETYSNTDTLECEKSDCQNMCRNNNHTTICVIDHSNSDYHEDDVNIN</sequence>
<dbReference type="InterPro" id="IPR017981">
    <property type="entry name" value="GPCR_2-like_7TM"/>
</dbReference>
<dbReference type="Pfam" id="PF00002">
    <property type="entry name" value="7tm_2"/>
    <property type="match status" value="1"/>
</dbReference>
<evidence type="ECO:0000256" key="1">
    <source>
        <dbReference type="ARBA" id="ARBA00004141"/>
    </source>
</evidence>
<dbReference type="PRINTS" id="PR00249">
    <property type="entry name" value="GPCRSECRETIN"/>
</dbReference>
<evidence type="ECO:0000259" key="6">
    <source>
        <dbReference type="PROSITE" id="PS50261"/>
    </source>
</evidence>
<feature type="transmembrane region" description="Helical" evidence="5">
    <location>
        <begin position="56"/>
        <end position="76"/>
    </location>
</feature>
<feature type="domain" description="G-protein coupled receptors family 2 profile 2" evidence="6">
    <location>
        <begin position="41"/>
        <end position="225"/>
    </location>
</feature>
<comment type="caution">
    <text evidence="7">The sequence shown here is derived from an EMBL/GenBank/DDBJ whole genome shotgun (WGS) entry which is preliminary data.</text>
</comment>
<keyword evidence="4 5" id="KW-0472">Membrane</keyword>
<dbReference type="InterPro" id="IPR000832">
    <property type="entry name" value="GPCR_2_secretin-like"/>
</dbReference>
<keyword evidence="3 5" id="KW-1133">Transmembrane helix</keyword>
<evidence type="ECO:0000256" key="5">
    <source>
        <dbReference type="SAM" id="Phobius"/>
    </source>
</evidence>
<keyword evidence="8" id="KW-1185">Reference proteome</keyword>
<dbReference type="Proteomes" id="UP001217089">
    <property type="component" value="Unassembled WGS sequence"/>
</dbReference>
<reference evidence="7 8" key="1">
    <citation type="submission" date="2022-12" db="EMBL/GenBank/DDBJ databases">
        <title>Chromosome-level genome of Tegillarca granosa.</title>
        <authorList>
            <person name="Kim J."/>
        </authorList>
    </citation>
    <scope>NUCLEOTIDE SEQUENCE [LARGE SCALE GENOMIC DNA]</scope>
    <source>
        <strain evidence="7">Teg-2019</strain>
        <tissue evidence="7">Adductor muscle</tissue>
    </source>
</reference>
<comment type="subcellular location">
    <subcellularLocation>
        <location evidence="1">Membrane</location>
        <topology evidence="1">Multi-pass membrane protein</topology>
    </subcellularLocation>
</comment>
<feature type="transmembrane region" description="Helical" evidence="5">
    <location>
        <begin position="208"/>
        <end position="228"/>
    </location>
</feature>
<organism evidence="7 8">
    <name type="scientific">Tegillarca granosa</name>
    <name type="common">Malaysian cockle</name>
    <name type="synonym">Anadara granosa</name>
    <dbReference type="NCBI Taxonomy" id="220873"/>
    <lineage>
        <taxon>Eukaryota</taxon>
        <taxon>Metazoa</taxon>
        <taxon>Spiralia</taxon>
        <taxon>Lophotrochozoa</taxon>
        <taxon>Mollusca</taxon>
        <taxon>Bivalvia</taxon>
        <taxon>Autobranchia</taxon>
        <taxon>Pteriomorphia</taxon>
        <taxon>Arcoida</taxon>
        <taxon>Arcoidea</taxon>
        <taxon>Arcidae</taxon>
        <taxon>Tegillarca</taxon>
    </lineage>
</organism>